<dbReference type="SMART" id="SM00320">
    <property type="entry name" value="WD40"/>
    <property type="match status" value="2"/>
</dbReference>
<feature type="compositionally biased region" description="Low complexity" evidence="4">
    <location>
        <begin position="471"/>
        <end position="485"/>
    </location>
</feature>
<evidence type="ECO:0000256" key="2">
    <source>
        <dbReference type="ARBA" id="ARBA00022737"/>
    </source>
</evidence>
<name>A0A067M9M8_BOTB1</name>
<evidence type="ECO:0000256" key="4">
    <source>
        <dbReference type="SAM" id="MobiDB-lite"/>
    </source>
</evidence>
<feature type="compositionally biased region" description="Pro residues" evidence="4">
    <location>
        <begin position="215"/>
        <end position="227"/>
    </location>
</feature>
<accession>A0A067M9M8</accession>
<feature type="compositionally biased region" description="Pro residues" evidence="4">
    <location>
        <begin position="196"/>
        <end position="208"/>
    </location>
</feature>
<feature type="region of interest" description="Disordered" evidence="4">
    <location>
        <begin position="195"/>
        <end position="234"/>
    </location>
</feature>
<gene>
    <name evidence="5" type="ORF">BOTBODRAFT_38117</name>
</gene>
<feature type="compositionally biased region" description="Gly residues" evidence="4">
    <location>
        <begin position="565"/>
        <end position="586"/>
    </location>
</feature>
<evidence type="ECO:0000256" key="1">
    <source>
        <dbReference type="ARBA" id="ARBA00022574"/>
    </source>
</evidence>
<dbReference type="InterPro" id="IPR001680">
    <property type="entry name" value="WD40_rpt"/>
</dbReference>
<dbReference type="PANTHER" id="PTHR11227">
    <property type="entry name" value="WD-REPEAT PROTEIN INTERACTING WITH PHOSPHOINOSIDES WIPI -RELATED"/>
    <property type="match status" value="1"/>
</dbReference>
<dbReference type="Pfam" id="PF21032">
    <property type="entry name" value="PROPPIN"/>
    <property type="match status" value="1"/>
</dbReference>
<comment type="similarity">
    <text evidence="3">Belongs to the WD repeat PROPPIN family.</text>
</comment>
<feature type="compositionally biased region" description="Polar residues" evidence="4">
    <location>
        <begin position="511"/>
        <end position="522"/>
    </location>
</feature>
<keyword evidence="2" id="KW-0677">Repeat</keyword>
<dbReference type="Gene3D" id="2.130.10.10">
    <property type="entry name" value="YVTN repeat-like/Quinoprotein amine dehydrogenase"/>
    <property type="match status" value="1"/>
</dbReference>
<evidence type="ECO:0000313" key="6">
    <source>
        <dbReference type="Proteomes" id="UP000027195"/>
    </source>
</evidence>
<organism evidence="5 6">
    <name type="scientific">Botryobasidium botryosum (strain FD-172 SS1)</name>
    <dbReference type="NCBI Taxonomy" id="930990"/>
    <lineage>
        <taxon>Eukaryota</taxon>
        <taxon>Fungi</taxon>
        <taxon>Dikarya</taxon>
        <taxon>Basidiomycota</taxon>
        <taxon>Agaricomycotina</taxon>
        <taxon>Agaricomycetes</taxon>
        <taxon>Cantharellales</taxon>
        <taxon>Botryobasidiaceae</taxon>
        <taxon>Botryobasidium</taxon>
    </lineage>
</organism>
<proteinExistence type="inferred from homology"/>
<dbReference type="InterPro" id="IPR036322">
    <property type="entry name" value="WD40_repeat_dom_sf"/>
</dbReference>
<feature type="compositionally biased region" description="Polar residues" evidence="4">
    <location>
        <begin position="530"/>
        <end position="542"/>
    </location>
</feature>
<dbReference type="AlphaFoldDB" id="A0A067M9M8"/>
<dbReference type="InterPro" id="IPR015943">
    <property type="entry name" value="WD40/YVTN_repeat-like_dom_sf"/>
</dbReference>
<feature type="region of interest" description="Disordered" evidence="4">
    <location>
        <begin position="131"/>
        <end position="151"/>
    </location>
</feature>
<dbReference type="FunCoup" id="A0A067M9M8">
    <property type="interactions" value="361"/>
</dbReference>
<reference evidence="6" key="1">
    <citation type="journal article" date="2014" name="Proc. Natl. Acad. Sci. U.S.A.">
        <title>Extensive sampling of basidiomycete genomes demonstrates inadequacy of the white-rot/brown-rot paradigm for wood decay fungi.</title>
        <authorList>
            <person name="Riley R."/>
            <person name="Salamov A.A."/>
            <person name="Brown D.W."/>
            <person name="Nagy L.G."/>
            <person name="Floudas D."/>
            <person name="Held B.W."/>
            <person name="Levasseur A."/>
            <person name="Lombard V."/>
            <person name="Morin E."/>
            <person name="Otillar R."/>
            <person name="Lindquist E.A."/>
            <person name="Sun H."/>
            <person name="LaButti K.M."/>
            <person name="Schmutz J."/>
            <person name="Jabbour D."/>
            <person name="Luo H."/>
            <person name="Baker S.E."/>
            <person name="Pisabarro A.G."/>
            <person name="Walton J.D."/>
            <person name="Blanchette R.A."/>
            <person name="Henrissat B."/>
            <person name="Martin F."/>
            <person name="Cullen D."/>
            <person name="Hibbett D.S."/>
            <person name="Grigoriev I.V."/>
        </authorList>
    </citation>
    <scope>NUCLEOTIDE SEQUENCE [LARGE SCALE GENOMIC DNA]</scope>
    <source>
        <strain evidence="6">FD-172 SS1</strain>
    </source>
</reference>
<protein>
    <submittedName>
        <fullName evidence="5">Uncharacterized protein</fullName>
    </submittedName>
</protein>
<feature type="region of interest" description="Disordered" evidence="4">
    <location>
        <begin position="398"/>
        <end position="428"/>
    </location>
</feature>
<dbReference type="InParanoid" id="A0A067M9M8"/>
<dbReference type="OrthoDB" id="1667587at2759"/>
<dbReference type="InterPro" id="IPR048720">
    <property type="entry name" value="PROPPIN"/>
</dbReference>
<dbReference type="SUPFAM" id="SSF50978">
    <property type="entry name" value="WD40 repeat-like"/>
    <property type="match status" value="1"/>
</dbReference>
<sequence length="610" mass="65603">MHLARQRVGAIDAVSILDARFDPDARIFTAATPSGFAVYRANPLKLLRKRDVTNGTLSMVLPLHSTSLLFLLGGGRSPRYPPNKVVLWDDALNTEVAELEFKERVRGMACRRGWLAVALKRRVVVFQVRGGLSNDDDGDGKGKQKQSNVLPPLERYEEWETCVNPRGILALATAPNSTLLAIPGRQTGHVQLIHLPPCPAPPPPPISPPQSQGSPLPPPPSPLPIPTPTTAAPTAPRGTVAVIRAHTTPLTSLSLPTSGRLIATTSARGTLIRVWDARSGSLVRELRRGTDQAEIWGVAFRGDEREVAVWSDKGTVHVFKLGANEEGQRVSNRHSSLSSLSPYLRIPKYFSSEWSYAMYRLPTQSAHIALSQSLHPEQHAEEERCVVTWIQVFRKSMPEQQQQQQAEDKRRNVDAGTNPNLDPGREQEGRWEWQLLALTYAGEWYRLSLPSASVSSSSTPAVGNAPLPPDSASVASGSGSGMSFSPPRKAPSVLSGFARARTASYPHPHPHSQSNVSRTGPGSMTPMATPESSRSIAGSSVATPRPIPIPRSAKGNREASLRGSSLGGGGSGSGSAGGGAGGGSGGGKERDDRECVLEEFRRFGRWDGWG</sequence>
<dbReference type="HOGENOM" id="CLU_039768_0_0_1"/>
<evidence type="ECO:0000256" key="3">
    <source>
        <dbReference type="ARBA" id="ARBA00025740"/>
    </source>
</evidence>
<evidence type="ECO:0000313" key="5">
    <source>
        <dbReference type="EMBL" id="KDQ08286.1"/>
    </source>
</evidence>
<keyword evidence="1" id="KW-0853">WD repeat</keyword>
<dbReference type="GO" id="GO:0005737">
    <property type="term" value="C:cytoplasm"/>
    <property type="evidence" value="ECO:0007669"/>
    <property type="project" value="UniProtKB-ARBA"/>
</dbReference>
<dbReference type="Proteomes" id="UP000027195">
    <property type="component" value="Unassembled WGS sequence"/>
</dbReference>
<dbReference type="EMBL" id="KL198093">
    <property type="protein sequence ID" value="KDQ08286.1"/>
    <property type="molecule type" value="Genomic_DNA"/>
</dbReference>
<dbReference type="STRING" id="930990.A0A067M9M8"/>
<keyword evidence="6" id="KW-1185">Reference proteome</keyword>
<feature type="region of interest" description="Disordered" evidence="4">
    <location>
        <begin position="455"/>
        <end position="594"/>
    </location>
</feature>